<keyword evidence="2" id="KW-1185">Reference proteome</keyword>
<dbReference type="OrthoDB" id="4653208at2759"/>
<accession>A0A318ZZM4</accession>
<protein>
    <submittedName>
        <fullName evidence="1">Uncharacterized protein</fullName>
    </submittedName>
</protein>
<dbReference type="RefSeq" id="XP_025435652.1">
    <property type="nucleotide sequence ID" value="XM_025573902.1"/>
</dbReference>
<sequence>MGLVFRSHLSSNSTNSVLSMDLTACVLGKEAVPNGRSSVILGLKGCIDALQHRSIPRSILEA</sequence>
<name>A0A318ZZM4_9EURO</name>
<dbReference type="STRING" id="1450539.A0A318ZZM4"/>
<evidence type="ECO:0000313" key="2">
    <source>
        <dbReference type="Proteomes" id="UP000248349"/>
    </source>
</evidence>
<dbReference type="Proteomes" id="UP000248349">
    <property type="component" value="Unassembled WGS sequence"/>
</dbReference>
<reference evidence="1 2" key="1">
    <citation type="submission" date="2016-12" db="EMBL/GenBank/DDBJ databases">
        <title>The genomes of Aspergillus section Nigri reveals drivers in fungal speciation.</title>
        <authorList>
            <consortium name="DOE Joint Genome Institute"/>
            <person name="Vesth T.C."/>
            <person name="Nybo J."/>
            <person name="Theobald S."/>
            <person name="Brandl J."/>
            <person name="Frisvad J.C."/>
            <person name="Nielsen K.F."/>
            <person name="Lyhne E.K."/>
            <person name="Kogle M.E."/>
            <person name="Kuo A."/>
            <person name="Riley R."/>
            <person name="Clum A."/>
            <person name="Nolan M."/>
            <person name="Lipzen A."/>
            <person name="Salamov A."/>
            <person name="Henrissat B."/>
            <person name="Wiebenga A."/>
            <person name="De Vries R.P."/>
            <person name="Grigoriev I.V."/>
            <person name="Mortensen U.H."/>
            <person name="Andersen M.R."/>
            <person name="Baker S.E."/>
        </authorList>
    </citation>
    <scope>NUCLEOTIDE SEQUENCE [LARGE SCALE GENOMIC DNA]</scope>
    <source>
        <strain evidence="1 2">JOP 1030-1</strain>
    </source>
</reference>
<gene>
    <name evidence="1" type="ORF">BP01DRAFT_352232</name>
</gene>
<dbReference type="GeneID" id="37075130"/>
<proteinExistence type="predicted"/>
<dbReference type="AlphaFoldDB" id="A0A318ZZM4"/>
<dbReference type="EMBL" id="KZ821218">
    <property type="protein sequence ID" value="PYH49670.1"/>
    <property type="molecule type" value="Genomic_DNA"/>
</dbReference>
<organism evidence="1 2">
    <name type="scientific">Aspergillus saccharolyticus JOP 1030-1</name>
    <dbReference type="NCBI Taxonomy" id="1450539"/>
    <lineage>
        <taxon>Eukaryota</taxon>
        <taxon>Fungi</taxon>
        <taxon>Dikarya</taxon>
        <taxon>Ascomycota</taxon>
        <taxon>Pezizomycotina</taxon>
        <taxon>Eurotiomycetes</taxon>
        <taxon>Eurotiomycetidae</taxon>
        <taxon>Eurotiales</taxon>
        <taxon>Aspergillaceae</taxon>
        <taxon>Aspergillus</taxon>
        <taxon>Aspergillus subgen. Circumdati</taxon>
    </lineage>
</organism>
<evidence type="ECO:0000313" key="1">
    <source>
        <dbReference type="EMBL" id="PYH49670.1"/>
    </source>
</evidence>